<comment type="caution">
    <text evidence="1">The sequence shown here is derived from an EMBL/GenBank/DDBJ whole genome shotgun (WGS) entry which is preliminary data.</text>
</comment>
<evidence type="ECO:0000313" key="1">
    <source>
        <dbReference type="EMBL" id="KAJ0226449.1"/>
    </source>
</evidence>
<keyword evidence="2" id="KW-1185">Reference proteome</keyword>
<reference evidence="1 2" key="1">
    <citation type="journal article" date="2017" name="Nat. Commun.">
        <title>Genome assembly with in vitro proximity ligation data and whole-genome triplication in lettuce.</title>
        <authorList>
            <person name="Reyes-Chin-Wo S."/>
            <person name="Wang Z."/>
            <person name="Yang X."/>
            <person name="Kozik A."/>
            <person name="Arikit S."/>
            <person name="Song C."/>
            <person name="Xia L."/>
            <person name="Froenicke L."/>
            <person name="Lavelle D.O."/>
            <person name="Truco M.J."/>
            <person name="Xia R."/>
            <person name="Zhu S."/>
            <person name="Xu C."/>
            <person name="Xu H."/>
            <person name="Xu X."/>
            <person name="Cox K."/>
            <person name="Korf I."/>
            <person name="Meyers B.C."/>
            <person name="Michelmore R.W."/>
        </authorList>
    </citation>
    <scope>NUCLEOTIDE SEQUENCE [LARGE SCALE GENOMIC DNA]</scope>
    <source>
        <strain evidence="2">cv. Salinas</strain>
        <tissue evidence="1">Seedlings</tissue>
    </source>
</reference>
<proteinExistence type="predicted"/>
<dbReference type="Proteomes" id="UP000235145">
    <property type="component" value="Unassembled WGS sequence"/>
</dbReference>
<dbReference type="AlphaFoldDB" id="A0A9R1XUU0"/>
<protein>
    <submittedName>
        <fullName evidence="1">Uncharacterized protein</fullName>
    </submittedName>
</protein>
<name>A0A9R1XUU0_LACSA</name>
<evidence type="ECO:0000313" key="2">
    <source>
        <dbReference type="Proteomes" id="UP000235145"/>
    </source>
</evidence>
<dbReference type="EMBL" id="NBSK02000001">
    <property type="protein sequence ID" value="KAJ0226449.1"/>
    <property type="molecule type" value="Genomic_DNA"/>
</dbReference>
<sequence>MAYFPRLRNYTRQNMSTSYSHGLPCVTSMSDYNGSNQFDLNQKPDRHNTFSFQQPSTFYSNSLMSEIPNEVHPYVTNIEDVERDENCGFRTITNKVRPPVFRFGIARKTSHIIDLFLSSSFIMIIRFKEMKYDDINSSFYEVVVLQLLNKCHGKINLLFLEKQILKTSFSNYANKMFKLFGINVFARDKDTSIKKSIFITLALVNVVNII</sequence>
<accession>A0A9R1XUU0</accession>
<gene>
    <name evidence="1" type="ORF">LSAT_V11C100031690</name>
</gene>
<organism evidence="1 2">
    <name type="scientific">Lactuca sativa</name>
    <name type="common">Garden lettuce</name>
    <dbReference type="NCBI Taxonomy" id="4236"/>
    <lineage>
        <taxon>Eukaryota</taxon>
        <taxon>Viridiplantae</taxon>
        <taxon>Streptophyta</taxon>
        <taxon>Embryophyta</taxon>
        <taxon>Tracheophyta</taxon>
        <taxon>Spermatophyta</taxon>
        <taxon>Magnoliopsida</taxon>
        <taxon>eudicotyledons</taxon>
        <taxon>Gunneridae</taxon>
        <taxon>Pentapetalae</taxon>
        <taxon>asterids</taxon>
        <taxon>campanulids</taxon>
        <taxon>Asterales</taxon>
        <taxon>Asteraceae</taxon>
        <taxon>Cichorioideae</taxon>
        <taxon>Cichorieae</taxon>
        <taxon>Lactucinae</taxon>
        <taxon>Lactuca</taxon>
    </lineage>
</organism>